<evidence type="ECO:0000313" key="2">
    <source>
        <dbReference type="Proteomes" id="UP001152795"/>
    </source>
</evidence>
<dbReference type="PANTHER" id="PTHR46880:SF5">
    <property type="entry name" value="DUF4371 DOMAIN-CONTAINING PROTEIN"/>
    <property type="match status" value="1"/>
</dbReference>
<dbReference type="OrthoDB" id="5986420at2759"/>
<protein>
    <submittedName>
        <fullName evidence="1">Zinc finger 862-like</fullName>
    </submittedName>
</protein>
<dbReference type="SUPFAM" id="SSF53098">
    <property type="entry name" value="Ribonuclease H-like"/>
    <property type="match status" value="1"/>
</dbReference>
<accession>A0A6S7JU94</accession>
<evidence type="ECO:0000313" key="1">
    <source>
        <dbReference type="EMBL" id="CAB4013808.1"/>
    </source>
</evidence>
<reference evidence="1" key="1">
    <citation type="submission" date="2020-04" db="EMBL/GenBank/DDBJ databases">
        <authorList>
            <person name="Alioto T."/>
            <person name="Alioto T."/>
            <person name="Gomez Garrido J."/>
        </authorList>
    </citation>
    <scope>NUCLEOTIDE SEQUENCE</scope>
    <source>
        <strain evidence="1">A484AB</strain>
    </source>
</reference>
<dbReference type="Proteomes" id="UP001152795">
    <property type="component" value="Unassembled WGS sequence"/>
</dbReference>
<dbReference type="EMBL" id="CACRXK020008030">
    <property type="protein sequence ID" value="CAB4013808.1"/>
    <property type="molecule type" value="Genomic_DNA"/>
</dbReference>
<dbReference type="AlphaFoldDB" id="A0A6S7JU94"/>
<keyword evidence="2" id="KW-1185">Reference proteome</keyword>
<comment type="caution">
    <text evidence="1">The sequence shown here is derived from an EMBL/GenBank/DDBJ whole genome shotgun (WGS) entry which is preliminary data.</text>
</comment>
<proteinExistence type="predicted"/>
<sequence length="789" mass="89717">MEFGIAFGTWALGSGCHDEEDEGCYPMPMAIDIVTEIRVPIETTRTGAFFKKRQEEFIKILHENFEVRVGSEIEQAVVLEVLGLSEFQKVQATNAIKQAFPGTEVKRKGSYDNRLLIYQGLFQKEATRLDGRAVSNIMLNHLRLTLKTQSPTPPIVKLIYWLGSKSISFCQQTSIFRPVYIEEQGFYCLLCKKYQTANTQNKEVKFTVEPCVRIKEQSLKSHLECSAHQRAVSGELLNRVFYFQHQIDHAAKVEDEVYFNAFYAMYWLAKQCIANKKVNSLVLLLEHLGCEVKRFQHRSAGSEREIIQLIAKVIQDEIVDQVKSSATFGVLMDDMTDVTSKEQIILFIQYFCKKEEKVKTKFLSVENVLEQGESCSANAETLFKVFCDKLKELGLDVTKVGGMASDACADSNQELSYIEKVTNYLTELWKLFEYSNQKMATFMKMQLNLCNLHLLPNVKRKTAKKIKKACKTRWLSTDNAVKSAVENYPAIIQTLLKLEGKCATSSGLLRHMNTPKFLSTLYILHSAKNTLKDLQTSLSPVDDFKSATEKLTEAGLLDFEVPDRAVEEMKTMLVKYTNALIRNLDDRFKESLPVLTALSIFDPMLTPSAAGAFKTHGNAEIELIAKHFFPEQDEQQERVKAEWGKLKYDLRDWKTKIPAEIKEGKVTKEVALVLPVSNAWPERGASKLKLVKSRLRSCLKNDLLNSLLQISINGPDLFSKECDDIITAAVKLWMKTKKRKKVAYKTKRQDNSTIFGLAVIQKNKQMHSLTTQDDKNSSVNILGKKGHED</sequence>
<organism evidence="1 2">
    <name type="scientific">Paramuricea clavata</name>
    <name type="common">Red gorgonian</name>
    <name type="synonym">Violescent sea-whip</name>
    <dbReference type="NCBI Taxonomy" id="317549"/>
    <lineage>
        <taxon>Eukaryota</taxon>
        <taxon>Metazoa</taxon>
        <taxon>Cnidaria</taxon>
        <taxon>Anthozoa</taxon>
        <taxon>Octocorallia</taxon>
        <taxon>Malacalcyonacea</taxon>
        <taxon>Plexauridae</taxon>
        <taxon>Paramuricea</taxon>
    </lineage>
</organism>
<feature type="non-terminal residue" evidence="1">
    <location>
        <position position="789"/>
    </location>
</feature>
<dbReference type="PANTHER" id="PTHR46880">
    <property type="entry name" value="RAS-ASSOCIATING DOMAIN-CONTAINING PROTEIN"/>
    <property type="match status" value="1"/>
</dbReference>
<gene>
    <name evidence="1" type="ORF">PACLA_8A022394</name>
</gene>
<name>A0A6S7JU94_PARCT</name>
<dbReference type="InterPro" id="IPR012337">
    <property type="entry name" value="RNaseH-like_sf"/>
</dbReference>